<organism evidence="1">
    <name type="scientific">marine sediment metagenome</name>
    <dbReference type="NCBI Taxonomy" id="412755"/>
    <lineage>
        <taxon>unclassified sequences</taxon>
        <taxon>metagenomes</taxon>
        <taxon>ecological metagenomes</taxon>
    </lineage>
</organism>
<evidence type="ECO:0000313" key="1">
    <source>
        <dbReference type="EMBL" id="KKN34113.1"/>
    </source>
</evidence>
<reference evidence="1" key="1">
    <citation type="journal article" date="2015" name="Nature">
        <title>Complex archaea that bridge the gap between prokaryotes and eukaryotes.</title>
        <authorList>
            <person name="Spang A."/>
            <person name="Saw J.H."/>
            <person name="Jorgensen S.L."/>
            <person name="Zaremba-Niedzwiedzka K."/>
            <person name="Martijn J."/>
            <person name="Lind A.E."/>
            <person name="van Eijk R."/>
            <person name="Schleper C."/>
            <person name="Guy L."/>
            <person name="Ettema T.J."/>
        </authorList>
    </citation>
    <scope>NUCLEOTIDE SEQUENCE</scope>
</reference>
<dbReference type="EMBL" id="LAZR01002127">
    <property type="protein sequence ID" value="KKN34113.1"/>
    <property type="molecule type" value="Genomic_DNA"/>
</dbReference>
<sequence>MCHKPAKTFAILAGCFGRSNPLIHHKTVKRPKKERFWNDTEWPPDFTTVEKLAGLC</sequence>
<gene>
    <name evidence="1" type="ORF">LCGC14_0796930</name>
</gene>
<accession>A0A0F9SXZ3</accession>
<dbReference type="AlphaFoldDB" id="A0A0F9SXZ3"/>
<name>A0A0F9SXZ3_9ZZZZ</name>
<protein>
    <submittedName>
        <fullName evidence="1">Uncharacterized protein</fullName>
    </submittedName>
</protein>
<comment type="caution">
    <text evidence="1">The sequence shown here is derived from an EMBL/GenBank/DDBJ whole genome shotgun (WGS) entry which is preliminary data.</text>
</comment>
<proteinExistence type="predicted"/>